<evidence type="ECO:0000313" key="8">
    <source>
        <dbReference type="Proteomes" id="UP000555393"/>
    </source>
</evidence>
<organism evidence="7 8">
    <name type="scientific">Paenochrobactrum gallinarii</name>
    <dbReference type="NCBI Taxonomy" id="643673"/>
    <lineage>
        <taxon>Bacteria</taxon>
        <taxon>Pseudomonadati</taxon>
        <taxon>Pseudomonadota</taxon>
        <taxon>Alphaproteobacteria</taxon>
        <taxon>Hyphomicrobiales</taxon>
        <taxon>Brucellaceae</taxon>
        <taxon>Paenochrobactrum</taxon>
    </lineage>
</organism>
<comment type="caution">
    <text evidence="7">The sequence shown here is derived from an EMBL/GenBank/DDBJ whole genome shotgun (WGS) entry which is preliminary data.</text>
</comment>
<feature type="transmembrane region" description="Helical" evidence="6">
    <location>
        <begin position="227"/>
        <end position="250"/>
    </location>
</feature>
<dbReference type="PANTHER" id="PTHR23427">
    <property type="entry name" value="SURFEIT LOCUS PROTEIN"/>
    <property type="match status" value="1"/>
</dbReference>
<dbReference type="AlphaFoldDB" id="A0A841M5B0"/>
<dbReference type="CDD" id="cd06662">
    <property type="entry name" value="SURF1"/>
    <property type="match status" value="1"/>
</dbReference>
<dbReference type="InterPro" id="IPR002994">
    <property type="entry name" value="Surf1/Shy1"/>
</dbReference>
<evidence type="ECO:0000256" key="1">
    <source>
        <dbReference type="ARBA" id="ARBA00004370"/>
    </source>
</evidence>
<evidence type="ECO:0000256" key="4">
    <source>
        <dbReference type="ARBA" id="ARBA00022989"/>
    </source>
</evidence>
<name>A0A841M5B0_9HYPH</name>
<reference evidence="7 8" key="1">
    <citation type="submission" date="2020-08" db="EMBL/GenBank/DDBJ databases">
        <title>Genomic Encyclopedia of Type Strains, Phase IV (KMG-IV): sequencing the most valuable type-strain genomes for metagenomic binning, comparative biology and taxonomic classification.</title>
        <authorList>
            <person name="Goeker M."/>
        </authorList>
    </citation>
    <scope>NUCLEOTIDE SEQUENCE [LARGE SCALE GENOMIC DNA]</scope>
    <source>
        <strain evidence="7 8">DSM 22336</strain>
    </source>
</reference>
<comment type="caution">
    <text evidence="6">Lacks conserved residue(s) required for the propagation of feature annotation.</text>
</comment>
<comment type="subcellular location">
    <subcellularLocation>
        <location evidence="6">Cell membrane</location>
        <topology evidence="6">Multi-pass membrane protein</topology>
    </subcellularLocation>
    <subcellularLocation>
        <location evidence="1">Membrane</location>
    </subcellularLocation>
</comment>
<dbReference type="RefSeq" id="WP_184221441.1">
    <property type="nucleotide sequence ID" value="NZ_JACIIU010000004.1"/>
</dbReference>
<dbReference type="InterPro" id="IPR045214">
    <property type="entry name" value="Surf1/Surf4"/>
</dbReference>
<dbReference type="GO" id="GO:0005886">
    <property type="term" value="C:plasma membrane"/>
    <property type="evidence" value="ECO:0007669"/>
    <property type="project" value="UniProtKB-SubCell"/>
</dbReference>
<keyword evidence="5 6" id="KW-0472">Membrane</keyword>
<accession>A0A841M5B0</accession>
<dbReference type="Proteomes" id="UP000555393">
    <property type="component" value="Unassembled WGS sequence"/>
</dbReference>
<evidence type="ECO:0000256" key="2">
    <source>
        <dbReference type="ARBA" id="ARBA00007165"/>
    </source>
</evidence>
<protein>
    <recommendedName>
        <fullName evidence="6">SURF1-like protein</fullName>
    </recommendedName>
</protein>
<keyword evidence="3 6" id="KW-0812">Transmembrane</keyword>
<proteinExistence type="inferred from homology"/>
<comment type="similarity">
    <text evidence="2 6">Belongs to the SURF1 family.</text>
</comment>
<keyword evidence="4 6" id="KW-1133">Transmembrane helix</keyword>
<keyword evidence="6" id="KW-1003">Cell membrane</keyword>
<keyword evidence="8" id="KW-1185">Reference proteome</keyword>
<evidence type="ECO:0000256" key="5">
    <source>
        <dbReference type="ARBA" id="ARBA00023136"/>
    </source>
</evidence>
<dbReference type="EMBL" id="JACIIU010000004">
    <property type="protein sequence ID" value="MBB6260744.1"/>
    <property type="molecule type" value="Genomic_DNA"/>
</dbReference>
<dbReference type="PANTHER" id="PTHR23427:SF2">
    <property type="entry name" value="SURFEIT LOCUS PROTEIN 1"/>
    <property type="match status" value="1"/>
</dbReference>
<evidence type="ECO:0000313" key="7">
    <source>
        <dbReference type="EMBL" id="MBB6260744.1"/>
    </source>
</evidence>
<sequence>MPAHMQTTPEKKQKKRTLALVFITLIACCLFLLFLSLGIWQAERLSWKKDLIARVDARITAQAVPAPTPQDWPAISAEKDEYRHIFVEGSYIKGKEIAVKALTVLGSGYWQLVPLQTKDNGVIYINRGFVSDEDYKAGLLNQNIPAGETSLSGLLRISEPDGFFLRPNEPEKDLWNSRDVAAFATKQGLNHVAPYFIDADKAASSAQTSGKQPVGGLTVVSFPNNHLSYAITWFVLALMVLGGTLFTWFYKDRAK</sequence>
<dbReference type="PROSITE" id="PS50895">
    <property type="entry name" value="SURF1"/>
    <property type="match status" value="1"/>
</dbReference>
<gene>
    <name evidence="7" type="ORF">FHS77_001285</name>
</gene>
<evidence type="ECO:0000256" key="3">
    <source>
        <dbReference type="ARBA" id="ARBA00022692"/>
    </source>
</evidence>
<dbReference type="Pfam" id="PF02104">
    <property type="entry name" value="SURF1"/>
    <property type="match status" value="1"/>
</dbReference>
<evidence type="ECO:0000256" key="6">
    <source>
        <dbReference type="RuleBase" id="RU363076"/>
    </source>
</evidence>